<dbReference type="AlphaFoldDB" id="A0A8A1LLT5"/>
<dbReference type="EMBL" id="CP069105">
    <property type="protein sequence ID" value="QSS55288.1"/>
    <property type="molecule type" value="Genomic_DNA"/>
</dbReference>
<dbReference type="Proteomes" id="UP000663419">
    <property type="component" value="Chromosome 4"/>
</dbReference>
<gene>
    <name evidence="1" type="ORF">I7I53_03130</name>
</gene>
<organism evidence="1 2">
    <name type="scientific">Ajellomyces capsulatus (strain H88)</name>
    <name type="common">Darling's disease fungus</name>
    <name type="synonym">Histoplasma capsulatum</name>
    <dbReference type="NCBI Taxonomy" id="544711"/>
    <lineage>
        <taxon>Eukaryota</taxon>
        <taxon>Fungi</taxon>
        <taxon>Dikarya</taxon>
        <taxon>Ascomycota</taxon>
        <taxon>Pezizomycotina</taxon>
        <taxon>Eurotiomycetes</taxon>
        <taxon>Eurotiomycetidae</taxon>
        <taxon>Onygenales</taxon>
        <taxon>Ajellomycetaceae</taxon>
        <taxon>Histoplasma</taxon>
    </lineage>
</organism>
<accession>A0A8A1LLT5</accession>
<sequence length="153" mass="17903">MSVHYLRSLPTKADIRFLPQNPQPWEWYSQFWPEFVGFINYTSYWAPFHPYFLYLQDQRTNSIHSLIRPWGNANFVGSRYFRRNAKFPVGVGFEVGTCSCHSLLSGGALLHHIVSIFSIGQPNYSTRLEKECRRAILMFTLDSYCSVGEVYKF</sequence>
<protein>
    <submittedName>
        <fullName evidence="1">Uncharacterized protein</fullName>
    </submittedName>
</protein>
<name>A0A8A1LLT5_AJEC8</name>
<reference evidence="1" key="1">
    <citation type="submission" date="2021-01" db="EMBL/GenBank/DDBJ databases">
        <title>Chromosome-level genome assembly of a human fungal pathogen reveals clustering of transcriptionally co-regulated genes.</title>
        <authorList>
            <person name="Voorhies M."/>
            <person name="Cohen S."/>
            <person name="Shea T.P."/>
            <person name="Petrus S."/>
            <person name="Munoz J.F."/>
            <person name="Poplawski S."/>
            <person name="Goldman W.E."/>
            <person name="Michael T."/>
            <person name="Cuomo C.A."/>
            <person name="Sil A."/>
            <person name="Beyhan S."/>
        </authorList>
    </citation>
    <scope>NUCLEOTIDE SEQUENCE</scope>
    <source>
        <strain evidence="1">H88</strain>
    </source>
</reference>
<evidence type="ECO:0000313" key="1">
    <source>
        <dbReference type="EMBL" id="QSS55288.1"/>
    </source>
</evidence>
<dbReference type="VEuPathDB" id="FungiDB:I7I53_03130"/>
<proteinExistence type="predicted"/>
<evidence type="ECO:0000313" key="2">
    <source>
        <dbReference type="Proteomes" id="UP000663419"/>
    </source>
</evidence>